<sequence length="57" mass="6730">MFSKIMTSLSFQIRILQTKPFRKAKRETNNNCTDGGFRYLDHFMPKSALKCRTKIET</sequence>
<proteinExistence type="predicted"/>
<evidence type="ECO:0000313" key="2">
    <source>
        <dbReference type="Proteomes" id="UP001419268"/>
    </source>
</evidence>
<dbReference type="EMBL" id="JBBNAG010000011">
    <property type="protein sequence ID" value="KAK9094761.1"/>
    <property type="molecule type" value="Genomic_DNA"/>
</dbReference>
<dbReference type="Proteomes" id="UP001419268">
    <property type="component" value="Unassembled WGS sequence"/>
</dbReference>
<gene>
    <name evidence="1" type="ORF">Scep_026230</name>
</gene>
<organism evidence="1 2">
    <name type="scientific">Stephania cephalantha</name>
    <dbReference type="NCBI Taxonomy" id="152367"/>
    <lineage>
        <taxon>Eukaryota</taxon>
        <taxon>Viridiplantae</taxon>
        <taxon>Streptophyta</taxon>
        <taxon>Embryophyta</taxon>
        <taxon>Tracheophyta</taxon>
        <taxon>Spermatophyta</taxon>
        <taxon>Magnoliopsida</taxon>
        <taxon>Ranunculales</taxon>
        <taxon>Menispermaceae</taxon>
        <taxon>Menispermoideae</taxon>
        <taxon>Cissampelideae</taxon>
        <taxon>Stephania</taxon>
    </lineage>
</organism>
<evidence type="ECO:0000313" key="1">
    <source>
        <dbReference type="EMBL" id="KAK9094761.1"/>
    </source>
</evidence>
<comment type="caution">
    <text evidence="1">The sequence shown here is derived from an EMBL/GenBank/DDBJ whole genome shotgun (WGS) entry which is preliminary data.</text>
</comment>
<protein>
    <submittedName>
        <fullName evidence="1">Uncharacterized protein</fullName>
    </submittedName>
</protein>
<dbReference type="AlphaFoldDB" id="A0AAP0EJR0"/>
<keyword evidence="2" id="KW-1185">Reference proteome</keyword>
<reference evidence="1 2" key="1">
    <citation type="submission" date="2024-01" db="EMBL/GenBank/DDBJ databases">
        <title>Genome assemblies of Stephania.</title>
        <authorList>
            <person name="Yang L."/>
        </authorList>
    </citation>
    <scope>NUCLEOTIDE SEQUENCE [LARGE SCALE GENOMIC DNA]</scope>
    <source>
        <strain evidence="1">JXDWG</strain>
        <tissue evidence="1">Leaf</tissue>
    </source>
</reference>
<name>A0AAP0EJR0_9MAGN</name>
<accession>A0AAP0EJR0</accession>